<comment type="caution">
    <text evidence="1">The sequence shown here is derived from an EMBL/GenBank/DDBJ whole genome shotgun (WGS) entry which is preliminary data.</text>
</comment>
<accession>X0YDL3</accession>
<gene>
    <name evidence="1" type="ORF">S01H1_68794</name>
</gene>
<sequence>KNGTLGAKPVVAKLLSTFITIMFWREGNARFM</sequence>
<name>X0YDL3_9ZZZZ</name>
<organism evidence="1">
    <name type="scientific">marine sediment metagenome</name>
    <dbReference type="NCBI Taxonomy" id="412755"/>
    <lineage>
        <taxon>unclassified sequences</taxon>
        <taxon>metagenomes</taxon>
        <taxon>ecological metagenomes</taxon>
    </lineage>
</organism>
<dbReference type="EMBL" id="BARS01045633">
    <property type="protein sequence ID" value="GAG34911.1"/>
    <property type="molecule type" value="Genomic_DNA"/>
</dbReference>
<proteinExistence type="predicted"/>
<feature type="non-terminal residue" evidence="1">
    <location>
        <position position="1"/>
    </location>
</feature>
<evidence type="ECO:0000313" key="1">
    <source>
        <dbReference type="EMBL" id="GAG34911.1"/>
    </source>
</evidence>
<dbReference type="AlphaFoldDB" id="X0YDL3"/>
<reference evidence="1" key="1">
    <citation type="journal article" date="2014" name="Front. Microbiol.">
        <title>High frequency of phylogenetically diverse reductive dehalogenase-homologous genes in deep subseafloor sedimentary metagenomes.</title>
        <authorList>
            <person name="Kawai M."/>
            <person name="Futagami T."/>
            <person name="Toyoda A."/>
            <person name="Takaki Y."/>
            <person name="Nishi S."/>
            <person name="Hori S."/>
            <person name="Arai W."/>
            <person name="Tsubouchi T."/>
            <person name="Morono Y."/>
            <person name="Uchiyama I."/>
            <person name="Ito T."/>
            <person name="Fujiyama A."/>
            <person name="Inagaki F."/>
            <person name="Takami H."/>
        </authorList>
    </citation>
    <scope>NUCLEOTIDE SEQUENCE</scope>
    <source>
        <strain evidence="1">Expedition CK06-06</strain>
    </source>
</reference>
<protein>
    <submittedName>
        <fullName evidence="1">Uncharacterized protein</fullName>
    </submittedName>
</protein>